<dbReference type="InterPro" id="IPR000073">
    <property type="entry name" value="AB_hydrolase_1"/>
</dbReference>
<dbReference type="Proteomes" id="UP000550660">
    <property type="component" value="Unassembled WGS sequence"/>
</dbReference>
<evidence type="ECO:0000256" key="1">
    <source>
        <dbReference type="ARBA" id="ARBA00004496"/>
    </source>
</evidence>
<dbReference type="SUPFAM" id="SSF53474">
    <property type="entry name" value="alpha/beta-Hydrolases"/>
    <property type="match status" value="1"/>
</dbReference>
<dbReference type="Pfam" id="PF00561">
    <property type="entry name" value="Abhydrolase_1"/>
    <property type="match status" value="1"/>
</dbReference>
<evidence type="ECO:0000256" key="3">
    <source>
        <dbReference type="ARBA" id="ARBA00037942"/>
    </source>
</evidence>
<dbReference type="GO" id="GO:0005737">
    <property type="term" value="C:cytoplasm"/>
    <property type="evidence" value="ECO:0007669"/>
    <property type="project" value="UniProtKB-SubCell"/>
</dbReference>
<keyword evidence="6" id="KW-1185">Reference proteome</keyword>
<proteinExistence type="inferred from homology"/>
<dbReference type="EMBL" id="VXAG01000032">
    <property type="protein sequence ID" value="NXJ74512.1"/>
    <property type="molecule type" value="Genomic_DNA"/>
</dbReference>
<dbReference type="PANTHER" id="PTHR46197">
    <property type="entry name" value="PROTEIN ABHD14B-LIKE"/>
    <property type="match status" value="1"/>
</dbReference>
<feature type="non-terminal residue" evidence="5">
    <location>
        <position position="1"/>
    </location>
</feature>
<organism evidence="5 6">
    <name type="scientific">Trogon melanurus</name>
    <name type="common">Black-tailed trogon</name>
    <dbReference type="NCBI Taxonomy" id="56311"/>
    <lineage>
        <taxon>Eukaryota</taxon>
        <taxon>Metazoa</taxon>
        <taxon>Chordata</taxon>
        <taxon>Craniata</taxon>
        <taxon>Vertebrata</taxon>
        <taxon>Euteleostomi</taxon>
        <taxon>Archelosauria</taxon>
        <taxon>Archosauria</taxon>
        <taxon>Dinosauria</taxon>
        <taxon>Saurischia</taxon>
        <taxon>Theropoda</taxon>
        <taxon>Coelurosauria</taxon>
        <taxon>Aves</taxon>
        <taxon>Neognathae</taxon>
        <taxon>Neoaves</taxon>
        <taxon>Telluraves</taxon>
        <taxon>Coraciimorphae</taxon>
        <taxon>Trogoniformes</taxon>
        <taxon>Trogonidae</taxon>
        <taxon>Trogon</taxon>
    </lineage>
</organism>
<dbReference type="AlphaFoldDB" id="A0A7L0DVV1"/>
<accession>A0A7L0DVV1</accession>
<feature type="domain" description="AB hydrolase-1" evidence="4">
    <location>
        <begin position="72"/>
        <end position="126"/>
    </location>
</feature>
<evidence type="ECO:0000259" key="4">
    <source>
        <dbReference type="Pfam" id="PF00561"/>
    </source>
</evidence>
<evidence type="ECO:0000313" key="5">
    <source>
        <dbReference type="EMBL" id="NXJ74512.1"/>
    </source>
</evidence>
<dbReference type="Gene3D" id="3.40.50.1820">
    <property type="entry name" value="alpha/beta hydrolase"/>
    <property type="match status" value="1"/>
</dbReference>
<protein>
    <submittedName>
        <fullName evidence="5">ABHEA protein</fullName>
    </submittedName>
</protein>
<dbReference type="InterPro" id="IPR029058">
    <property type="entry name" value="AB_hydrolase_fold"/>
</dbReference>
<keyword evidence="2" id="KW-0963">Cytoplasm</keyword>
<comment type="subcellular location">
    <subcellularLocation>
        <location evidence="1">Cytoplasm</location>
    </subcellularLocation>
</comment>
<dbReference type="PANTHER" id="PTHR46197:SF1">
    <property type="entry name" value="PROTEIN ABHD14A"/>
    <property type="match status" value="1"/>
</dbReference>
<comment type="similarity">
    <text evidence="3">Belongs to the AB hydrolase superfamily. ABHD14 family.</text>
</comment>
<comment type="caution">
    <text evidence="5">The sequence shown here is derived from an EMBL/GenBank/DDBJ whole genome shotgun (WGS) entry which is preliminary data.</text>
</comment>
<evidence type="ECO:0000256" key="2">
    <source>
        <dbReference type="ARBA" id="ARBA00022490"/>
    </source>
</evidence>
<gene>
    <name evidence="5" type="primary">Abhd14a</name>
    <name evidence="5" type="ORF">TROMEL_R04553</name>
</gene>
<reference evidence="5 6" key="1">
    <citation type="submission" date="2019-09" db="EMBL/GenBank/DDBJ databases">
        <title>Bird 10,000 Genomes (B10K) Project - Family phase.</title>
        <authorList>
            <person name="Zhang G."/>
        </authorList>
    </citation>
    <scope>NUCLEOTIDE SEQUENCE [LARGE SCALE GENOMIC DNA]</scope>
    <source>
        <strain evidence="5">B10K-DU-007-40</strain>
        <tissue evidence="5">Mixed tissue sample</tissue>
    </source>
</reference>
<sequence length="141" mass="15691">TPGYGNSPPAETVATVQGRVAFLDRVLQELGIWRPVLVSPSMSGRFALPFLLVRGDRLSGFVPIAPARTKDYAAEQYRQVQTPTLILYGDRDTSLGPQALQNLRHLPRHRVAVVPDAGHACYMDKPEPFHRALLSFLHQLH</sequence>
<name>A0A7L0DVV1_TROML</name>
<evidence type="ECO:0000313" key="6">
    <source>
        <dbReference type="Proteomes" id="UP000550660"/>
    </source>
</evidence>
<dbReference type="OrthoDB" id="284184at2759"/>
<feature type="non-terminal residue" evidence="5">
    <location>
        <position position="141"/>
    </location>
</feature>